<feature type="domain" description="PKD" evidence="1">
    <location>
        <begin position="1011"/>
        <end position="1045"/>
    </location>
</feature>
<name>A0A4V3GLD9_9BACT</name>
<sequence length="1237" mass="131941">MNHPFPQTVFFTLMTMGCILGRAQSPGTLQFIENKGQWDKSVLYSADMQASGFYLNANGYTVLNVQVFDQAGKPVGTGTPLYEHAWAGGKGQLSPVKTSVAVGNEEPGGMRTVKKYTYGVQFLGTNPQAQIVPDKPSGSYCNYILGNDPSTWASHCQTYLGVIYKDLYPGIDVRYYSEGGQLKYNMIVHPGADLSQVRLEYQSVGKLYVKGNQLHIGTPLGETLELVPESFQPNDSGRTSVDIRYKVKGNIVTFSPGSYDHNNTLVIDPTFIFCSFTGSKGDNWGFTATYGGDGSMYLGGISQNGFLTTPGAFQPGFQGTTVQSAYPPDVAIIKLSPDGTKREWATYLGGKDDDELPTSMIENHNGDLIVVGHTRSADFPSYLNIGNRGGWDIFVSKLSNDGSQLLGSIVLGGSGQDGSNITDEYEQPVGAQSLKQNYGDDSRSEVIVDKNDNIYVASCTRSTGTQAAGGFPTLGGFQTLNAGGQDGVVFKINAADNTLLWSTLIGGSDEDAAYVLDISPITGQLFVAGGTASNNFPGVPASGVVQPAYGGAIDGFIAWLQDNGNSVSLIKSTYIGTGAVDQIYGLQFDRLGFPYITGTTLSANWPIINATYFTKTAKQFICKLQPDLSAYVYSTTWGTASVEGAGPNISPVAFLVDRCENIYVSGWGGIVDHGNGYPSSGTAGLPITPSPAQSTTDGSDFYFFVMQKNATGQLYGSFFGQRGGNFQEHVDGGTSRFDVNGVIYQGICANCYGGAVFPTKPPNVWAPVNGTLTAGSLTGSIGGCNEAGVKIAFNLAGVGSGVKASIQGKTFSNLGCIPLLVNFTDTIGNAVTYLWHFGDGSPDVTTTVPSTSHLYTNTGVYQIRLISIDPNSCNGQDTSYTVIRANDDSAHVAFTDVKIPPCSDLAYQFTNTSAPAPGANPFTDTSFTWKFGDNTPAIRAGTQTETHPYANPGVYTVQLILTDTNYCNAPDTAAITLRVAANVKAQFTGPTTGCAPDSAQFTDESVGGMQWNWSFGDGSTSTEESPMHYYPNPGTYQIKLVVTDTSTCNKVDSATSTLVLMAKPTAGFSWGPNPPLTNTPTAFTNTSSPDAVSFKWLFGDGDTLFTTSRDTVLHQYNKTGTYNACLIAFNANGCTDTVCEVVSAEVVPDLDVPNAFTPGRFGVNGIIKVKGFAIATMDWKIYNRWGQLVFESASPDIGWDGHFRGQLQPMDVYAYTLSVTFTDGTKARKTGDITLLR</sequence>
<dbReference type="InterPro" id="IPR022409">
    <property type="entry name" value="PKD/Chitinase_dom"/>
</dbReference>
<dbReference type="InterPro" id="IPR026341">
    <property type="entry name" value="T9SS_type_B"/>
</dbReference>
<dbReference type="AlphaFoldDB" id="A0A4V3GLD9"/>
<keyword evidence="3" id="KW-1185">Reference proteome</keyword>
<organism evidence="2 3">
    <name type="scientific">Dinghuibacter silviterrae</name>
    <dbReference type="NCBI Taxonomy" id="1539049"/>
    <lineage>
        <taxon>Bacteria</taxon>
        <taxon>Pseudomonadati</taxon>
        <taxon>Bacteroidota</taxon>
        <taxon>Chitinophagia</taxon>
        <taxon>Chitinophagales</taxon>
        <taxon>Chitinophagaceae</taxon>
        <taxon>Dinghuibacter</taxon>
    </lineage>
</organism>
<dbReference type="Pfam" id="PF18911">
    <property type="entry name" value="PKD_4"/>
    <property type="match status" value="3"/>
</dbReference>
<comment type="caution">
    <text evidence="2">The sequence shown here is derived from an EMBL/GenBank/DDBJ whole genome shotgun (WGS) entry which is preliminary data.</text>
</comment>
<evidence type="ECO:0000259" key="1">
    <source>
        <dbReference type="PROSITE" id="PS50093"/>
    </source>
</evidence>
<reference evidence="2 3" key="1">
    <citation type="submission" date="2019-03" db="EMBL/GenBank/DDBJ databases">
        <title>Genomic Encyclopedia of Type Strains, Phase IV (KMG-IV): sequencing the most valuable type-strain genomes for metagenomic binning, comparative biology and taxonomic classification.</title>
        <authorList>
            <person name="Goeker M."/>
        </authorList>
    </citation>
    <scope>NUCLEOTIDE SEQUENCE [LARGE SCALE GENOMIC DNA]</scope>
    <source>
        <strain evidence="2 3">DSM 100059</strain>
    </source>
</reference>
<feature type="domain" description="PKD" evidence="1">
    <location>
        <begin position="920"/>
        <end position="964"/>
    </location>
</feature>
<dbReference type="InterPro" id="IPR035986">
    <property type="entry name" value="PKD_dom_sf"/>
</dbReference>
<dbReference type="InterPro" id="IPR052918">
    <property type="entry name" value="Motility_Chemotaxis_Reg"/>
</dbReference>
<dbReference type="Proteomes" id="UP000294498">
    <property type="component" value="Unassembled WGS sequence"/>
</dbReference>
<dbReference type="PANTHER" id="PTHR35580">
    <property type="entry name" value="CELL SURFACE GLYCOPROTEIN (S-LAYER PROTEIN)-LIKE PROTEIN"/>
    <property type="match status" value="1"/>
</dbReference>
<dbReference type="SMART" id="SM00089">
    <property type="entry name" value="PKD"/>
    <property type="match status" value="4"/>
</dbReference>
<dbReference type="Pfam" id="PF00801">
    <property type="entry name" value="PKD"/>
    <property type="match status" value="1"/>
</dbReference>
<dbReference type="Gene3D" id="2.60.40.10">
    <property type="entry name" value="Immunoglobulins"/>
    <property type="match status" value="4"/>
</dbReference>
<dbReference type="PANTHER" id="PTHR35580:SF1">
    <property type="entry name" value="PHYTASE-LIKE DOMAIN-CONTAINING PROTEIN"/>
    <property type="match status" value="1"/>
</dbReference>
<dbReference type="CDD" id="cd00146">
    <property type="entry name" value="PKD"/>
    <property type="match status" value="4"/>
</dbReference>
<dbReference type="SUPFAM" id="SSF49299">
    <property type="entry name" value="PKD domain"/>
    <property type="match status" value="4"/>
</dbReference>
<accession>A0A4V3GLD9</accession>
<feature type="domain" description="PKD" evidence="1">
    <location>
        <begin position="828"/>
        <end position="865"/>
    </location>
</feature>
<dbReference type="InterPro" id="IPR013783">
    <property type="entry name" value="Ig-like_fold"/>
</dbReference>
<dbReference type="Pfam" id="PF13585">
    <property type="entry name" value="CHU_C"/>
    <property type="match status" value="1"/>
</dbReference>
<dbReference type="EMBL" id="SODV01000001">
    <property type="protein sequence ID" value="TDW99192.1"/>
    <property type="molecule type" value="Genomic_DNA"/>
</dbReference>
<evidence type="ECO:0000313" key="2">
    <source>
        <dbReference type="EMBL" id="TDW99192.1"/>
    </source>
</evidence>
<dbReference type="InterPro" id="IPR057708">
    <property type="entry name" value="DUF7948"/>
</dbReference>
<dbReference type="RefSeq" id="WP_246073428.1">
    <property type="nucleotide sequence ID" value="NZ_SODV01000001.1"/>
</dbReference>
<dbReference type="Pfam" id="PF25778">
    <property type="entry name" value="DUF7948"/>
    <property type="match status" value="1"/>
</dbReference>
<feature type="domain" description="PKD" evidence="1">
    <location>
        <begin position="1064"/>
        <end position="1149"/>
    </location>
</feature>
<dbReference type="NCBIfam" id="TIGR04131">
    <property type="entry name" value="Bac_Flav_CTERM"/>
    <property type="match status" value="1"/>
</dbReference>
<gene>
    <name evidence="2" type="ORF">EDB95_0201</name>
</gene>
<proteinExistence type="predicted"/>
<dbReference type="PROSITE" id="PS50093">
    <property type="entry name" value="PKD"/>
    <property type="match status" value="4"/>
</dbReference>
<evidence type="ECO:0000313" key="3">
    <source>
        <dbReference type="Proteomes" id="UP000294498"/>
    </source>
</evidence>
<protein>
    <submittedName>
        <fullName evidence="2">Gliding motility-associated-like protein</fullName>
    </submittedName>
</protein>
<dbReference type="InterPro" id="IPR000601">
    <property type="entry name" value="PKD_dom"/>
</dbReference>